<dbReference type="Gene3D" id="3.10.450.240">
    <property type="match status" value="1"/>
</dbReference>
<comment type="caution">
    <text evidence="11">The sequence shown here is derived from an EMBL/GenBank/DDBJ whole genome shotgun (WGS) entry which is preliminary data.</text>
</comment>
<proteinExistence type="inferred from homology"/>
<protein>
    <recommendedName>
        <fullName evidence="7">Large ribosomal subunit protein mL45</fullName>
    </recommendedName>
    <alternativeName>
        <fullName evidence="8">39S ribosomal protein L45, mitochondrial</fullName>
    </alternativeName>
</protein>
<dbReference type="AlphaFoldDB" id="A0A162JXD5"/>
<evidence type="ECO:0000313" key="12">
    <source>
        <dbReference type="Proteomes" id="UP000076881"/>
    </source>
</evidence>
<dbReference type="InterPro" id="IPR051975">
    <property type="entry name" value="mtLSU_mL45"/>
</dbReference>
<evidence type="ECO:0000256" key="1">
    <source>
        <dbReference type="ARBA" id="ARBA00004173"/>
    </source>
</evidence>
<dbReference type="OrthoDB" id="19619at2759"/>
<dbReference type="EMBL" id="AZHF01000005">
    <property type="protein sequence ID" value="OAA74992.1"/>
    <property type="molecule type" value="Genomic_DNA"/>
</dbReference>
<sequence>MPSRAMASLRRPATQVAAAATQRSSSMAVRMPWAGTTRAYAQISRDKINRAMSHQQKMGERSATREQTMSQMQKSAAMDVFKDGGGPLFPGTFVPVPFSQRPKKPLDLLRYQWWRAKSYTQCILSVLTIKLGSMPSWTKRPLWKAHRAKIAPTARAMYREMLEAFAAGDKATIARLCMPRFAKQLHAAIDRRSAAETVRFEYVKNTRTLVYPRIASHLIHPINPYDKTVLTEQAVVALSSQQQLSRHRKADGEVVPGSLRVQDKIEYVVLARATDTKTYPSTQWRIWGTTGGTTAEKYKQEQAVILKETAHRAGWKDKV</sequence>
<evidence type="ECO:0000256" key="5">
    <source>
        <dbReference type="ARBA" id="ARBA00023274"/>
    </source>
</evidence>
<keyword evidence="12" id="KW-1185">Reference proteome</keyword>
<dbReference type="SUPFAM" id="SSF54427">
    <property type="entry name" value="NTF2-like"/>
    <property type="match status" value="1"/>
</dbReference>
<comment type="subcellular location">
    <subcellularLocation>
        <location evidence="1">Mitochondrion</location>
    </subcellularLocation>
</comment>
<evidence type="ECO:0000313" key="11">
    <source>
        <dbReference type="EMBL" id="OAA74992.1"/>
    </source>
</evidence>
<evidence type="ECO:0000256" key="6">
    <source>
        <dbReference type="ARBA" id="ARBA00038073"/>
    </source>
</evidence>
<feature type="region of interest" description="Disordered" evidence="9">
    <location>
        <begin position="1"/>
        <end position="22"/>
    </location>
</feature>
<gene>
    <name evidence="11" type="ORF">LEL_06980</name>
</gene>
<evidence type="ECO:0000256" key="8">
    <source>
        <dbReference type="ARBA" id="ARBA00043031"/>
    </source>
</evidence>
<dbReference type="PANTHER" id="PTHR28554">
    <property type="entry name" value="39S RIBOSOMAL PROTEIN L45, MITOCHONDRIAL"/>
    <property type="match status" value="1"/>
</dbReference>
<dbReference type="InterPro" id="IPR007379">
    <property type="entry name" value="Tim44-like_dom"/>
</dbReference>
<evidence type="ECO:0000256" key="2">
    <source>
        <dbReference type="ARBA" id="ARBA00022946"/>
    </source>
</evidence>
<dbReference type="GO" id="GO:0005840">
    <property type="term" value="C:ribosome"/>
    <property type="evidence" value="ECO:0007669"/>
    <property type="project" value="UniProtKB-KW"/>
</dbReference>
<dbReference type="GO" id="GO:1990904">
    <property type="term" value="C:ribonucleoprotein complex"/>
    <property type="evidence" value="ECO:0007669"/>
    <property type="project" value="UniProtKB-KW"/>
</dbReference>
<evidence type="ECO:0000256" key="4">
    <source>
        <dbReference type="ARBA" id="ARBA00023128"/>
    </source>
</evidence>
<evidence type="ECO:0000256" key="7">
    <source>
        <dbReference type="ARBA" id="ARBA00039448"/>
    </source>
</evidence>
<accession>A0A162JXD5</accession>
<keyword evidence="4" id="KW-0496">Mitochondrion</keyword>
<dbReference type="InterPro" id="IPR032710">
    <property type="entry name" value="NTF2-like_dom_sf"/>
</dbReference>
<name>A0A162JXD5_CORDF</name>
<keyword evidence="2" id="KW-0809">Transit peptide</keyword>
<comment type="similarity">
    <text evidence="6">Belongs to the mitochondrion-specific ribosomal protein mL45 family.</text>
</comment>
<keyword evidence="5" id="KW-0687">Ribonucleoprotein</keyword>
<feature type="domain" description="Tim44-like" evidence="10">
    <location>
        <begin position="153"/>
        <end position="289"/>
    </location>
</feature>
<dbReference type="Proteomes" id="UP000076881">
    <property type="component" value="Unassembled WGS sequence"/>
</dbReference>
<evidence type="ECO:0000256" key="3">
    <source>
        <dbReference type="ARBA" id="ARBA00022980"/>
    </source>
</evidence>
<reference evidence="11 12" key="1">
    <citation type="journal article" date="2016" name="Genome Biol. Evol.">
        <title>Divergent and convergent evolution of fungal pathogenicity.</title>
        <authorList>
            <person name="Shang Y."/>
            <person name="Xiao G."/>
            <person name="Zheng P."/>
            <person name="Cen K."/>
            <person name="Zhan S."/>
            <person name="Wang C."/>
        </authorList>
    </citation>
    <scope>NUCLEOTIDE SEQUENCE [LARGE SCALE GENOMIC DNA]</scope>
    <source>
        <strain evidence="11 12">RCEF 1005</strain>
    </source>
</reference>
<dbReference type="Pfam" id="PF04280">
    <property type="entry name" value="Tim44"/>
    <property type="match status" value="1"/>
</dbReference>
<dbReference type="PANTHER" id="PTHR28554:SF1">
    <property type="entry name" value="LARGE RIBOSOMAL SUBUNIT PROTEIN ML45"/>
    <property type="match status" value="1"/>
</dbReference>
<evidence type="ECO:0000256" key="9">
    <source>
        <dbReference type="SAM" id="MobiDB-lite"/>
    </source>
</evidence>
<dbReference type="GO" id="GO:0005739">
    <property type="term" value="C:mitochondrion"/>
    <property type="evidence" value="ECO:0007669"/>
    <property type="project" value="UniProtKB-SubCell"/>
</dbReference>
<keyword evidence="3 11" id="KW-0689">Ribosomal protein</keyword>
<evidence type="ECO:0000259" key="10">
    <source>
        <dbReference type="Pfam" id="PF04280"/>
    </source>
</evidence>
<organism evidence="11 12">
    <name type="scientific">Akanthomyces lecanii RCEF 1005</name>
    <dbReference type="NCBI Taxonomy" id="1081108"/>
    <lineage>
        <taxon>Eukaryota</taxon>
        <taxon>Fungi</taxon>
        <taxon>Dikarya</taxon>
        <taxon>Ascomycota</taxon>
        <taxon>Pezizomycotina</taxon>
        <taxon>Sordariomycetes</taxon>
        <taxon>Hypocreomycetidae</taxon>
        <taxon>Hypocreales</taxon>
        <taxon>Cordycipitaceae</taxon>
        <taxon>Akanthomyces</taxon>
        <taxon>Cordyceps confragosa</taxon>
    </lineage>
</organism>